<reference evidence="2 3" key="1">
    <citation type="submission" date="2019-03" db="EMBL/GenBank/DDBJ databases">
        <title>Draft genome sequence of Xylaria hypoxylon DSM 108379, a ubiquitous saprotrophic-parasitic fungi on hardwood.</title>
        <authorList>
            <person name="Buettner E."/>
            <person name="Leonhardt S."/>
            <person name="Gebauer A.M."/>
            <person name="Liers C."/>
            <person name="Hofrichter M."/>
            <person name="Kellner H."/>
        </authorList>
    </citation>
    <scope>NUCLEOTIDE SEQUENCE [LARGE SCALE GENOMIC DNA]</scope>
    <source>
        <strain evidence="2 3">DSM 108379</strain>
    </source>
</reference>
<protein>
    <submittedName>
        <fullName evidence="2">Uncharacterized protein</fullName>
    </submittedName>
</protein>
<dbReference type="OrthoDB" id="8954335at2759"/>
<dbReference type="Gene3D" id="3.40.50.300">
    <property type="entry name" value="P-loop containing nucleotide triphosphate hydrolases"/>
    <property type="match status" value="1"/>
</dbReference>
<evidence type="ECO:0000256" key="1">
    <source>
        <dbReference type="SAM" id="Coils"/>
    </source>
</evidence>
<name>A0A4Z0YT91_9PEZI</name>
<evidence type="ECO:0000313" key="2">
    <source>
        <dbReference type="EMBL" id="TGJ87254.1"/>
    </source>
</evidence>
<feature type="coiled-coil region" evidence="1">
    <location>
        <begin position="629"/>
        <end position="692"/>
    </location>
</feature>
<feature type="coiled-coil region" evidence="1">
    <location>
        <begin position="458"/>
        <end position="485"/>
    </location>
</feature>
<dbReference type="Proteomes" id="UP000297716">
    <property type="component" value="Unassembled WGS sequence"/>
</dbReference>
<comment type="caution">
    <text evidence="2">The sequence shown here is derived from an EMBL/GenBank/DDBJ whole genome shotgun (WGS) entry which is preliminary data.</text>
</comment>
<sequence>MDNWGQIRGPRLRCACGQEEKVVVLVGGTQQGKSSLIQSILGYGGYPNDNTHIETGTGVRSTTKATKTYPVILRIGEHRLLDDDGHERGFDVRDGEDSKDLLDMTPVSRLTGQHIHLRLIDTPGLDDSDNSQYENTHTRGTQAGSQVRVVDEQHKLAILKALAQEGRVHTVIFVMSISVAVKNRGSKSLLQEYMDIFKLSGLARSFHFAHTKLDVTTIFEEVARTRPGEVDKLFRLHGIAKHHLMNSMPLNEEPVSQQYSLCAISNLLKGLAREVCQSVSQLQYPKGDAHRLMDEMIKAAITIRQRALGAEIAKAQSKISEKRSLLVSLQNRAESEQQSWSELRREVEKVDTEVLVEIASQSRSDRTHWFSDSVVYFDIDTRTPIRDWKENHIGNWTLLSNEPLGTTNLRAKITSHLAISGTVTVFGYMKEVKADDVEALSKERDEAWKDYQATNTKRIVTKNEISNLEEDIKTTKAQLNTLSVALPSLDKSSIDMETIKSRGEYLASTSVISYCYGIGLQLALPRDDLPNEWQFASYEEVDGKYASRRKESEQRVLTYERLLKHQRANNETRQNVIDSSMKMADALDEFAHQISESFETPTWADSGIDISPAPTHDSEMVKAMAEKFRTELRARCEDCESDTEDLIEQVLTGVGDRIRTARAMAEKLRDSIGDAKSLISSWERQMRESESEYAASTFVPIVTGRSIFHIGVHVALKMAVDNPGATTMDAWDTMFLGFKDAHRCNPGGWGKFSGAIRASTGLT</sequence>
<dbReference type="InterPro" id="IPR027417">
    <property type="entry name" value="P-loop_NTPase"/>
</dbReference>
<gene>
    <name evidence="2" type="ORF">E0Z10_g1565</name>
</gene>
<dbReference type="SUPFAM" id="SSF52540">
    <property type="entry name" value="P-loop containing nucleoside triphosphate hydrolases"/>
    <property type="match status" value="1"/>
</dbReference>
<dbReference type="EMBL" id="SKBN01000016">
    <property type="protein sequence ID" value="TGJ87254.1"/>
    <property type="molecule type" value="Genomic_DNA"/>
</dbReference>
<organism evidence="2 3">
    <name type="scientific">Xylaria hypoxylon</name>
    <dbReference type="NCBI Taxonomy" id="37992"/>
    <lineage>
        <taxon>Eukaryota</taxon>
        <taxon>Fungi</taxon>
        <taxon>Dikarya</taxon>
        <taxon>Ascomycota</taxon>
        <taxon>Pezizomycotina</taxon>
        <taxon>Sordariomycetes</taxon>
        <taxon>Xylariomycetidae</taxon>
        <taxon>Xylariales</taxon>
        <taxon>Xylariaceae</taxon>
        <taxon>Xylaria</taxon>
    </lineage>
</organism>
<evidence type="ECO:0000313" key="3">
    <source>
        <dbReference type="Proteomes" id="UP000297716"/>
    </source>
</evidence>
<keyword evidence="3" id="KW-1185">Reference proteome</keyword>
<feature type="coiled-coil region" evidence="1">
    <location>
        <begin position="312"/>
        <end position="346"/>
    </location>
</feature>
<proteinExistence type="predicted"/>
<dbReference type="AlphaFoldDB" id="A0A4Z0YT91"/>
<keyword evidence="1" id="KW-0175">Coiled coil</keyword>
<accession>A0A4Z0YT91</accession>